<dbReference type="Gramene" id="TraesMAC4B03G02373420.1">
    <property type="protein sequence ID" value="TraesMAC4B03G02373420.1.CDS1"/>
    <property type="gene ID" value="TraesMAC4B03G02373420"/>
</dbReference>
<dbReference type="Gramene" id="TraesNOR4B03G02392360.1">
    <property type="protein sequence ID" value="TraesNOR4B03G02392360.1.CDS1"/>
    <property type="gene ID" value="TraesNOR4B03G02392360"/>
</dbReference>
<gene>
    <name evidence="1" type="primary">LOC123089264</name>
</gene>
<dbReference type="Gramene" id="TraesRN4B0100808100.1">
    <property type="protein sequence ID" value="TraesRN4B0100808100.1"/>
    <property type="gene ID" value="TraesRN4B0100808100"/>
</dbReference>
<dbReference type="Gramene" id="TraesCS4B02G296000.1">
    <property type="protein sequence ID" value="TraesCS4B02G296000.1.cds1"/>
    <property type="gene ID" value="TraesCS4B02G296000"/>
</dbReference>
<dbReference type="Gramene" id="TraesCAD_scaffold_031228_01G000100.1">
    <property type="protein sequence ID" value="TraesCAD_scaffold_031228_01G000100.1"/>
    <property type="gene ID" value="TraesCAD_scaffold_031228_01G000100"/>
</dbReference>
<dbReference type="Gramene" id="TraesCLE_scaffold_014637_01G000100.1">
    <property type="protein sequence ID" value="TraesCLE_scaffold_014637_01G000100.1"/>
    <property type="gene ID" value="TraesCLE_scaffold_014637_01G000100"/>
</dbReference>
<dbReference type="PANTHER" id="PTHR33108">
    <property type="entry name" value="OS01G0745000 PROTEIN"/>
    <property type="match status" value="1"/>
</dbReference>
<dbReference type="InterPro" id="IPR012876">
    <property type="entry name" value="DUF1677_pln"/>
</dbReference>
<dbReference type="Proteomes" id="UP000019116">
    <property type="component" value="Chromosome 4B"/>
</dbReference>
<dbReference type="RefSeq" id="XP_044366919.1">
    <property type="nucleotide sequence ID" value="XM_044510984.1"/>
</dbReference>
<dbReference type="Gramene" id="TraesCS4B03G0778300.1">
    <property type="protein sequence ID" value="TraesCS4B03G0778300.1.CDS1"/>
    <property type="gene ID" value="TraesCS4B03G0778300"/>
</dbReference>
<evidence type="ECO:0000313" key="1">
    <source>
        <dbReference type="EnsemblPlants" id="TraesCS4B02G296000.1.cds1"/>
    </source>
</evidence>
<dbReference type="Gramene" id="TraesJUL4B03G02393700.1">
    <property type="protein sequence ID" value="TraesJUL4B03G02393700.1.CDS1"/>
    <property type="gene ID" value="TraesJUL4B03G02393700"/>
</dbReference>
<protein>
    <submittedName>
        <fullName evidence="1">Uncharacterized protein</fullName>
    </submittedName>
</protein>
<dbReference type="Gramene" id="TraesROB_scaffold_028599_01G000300.1">
    <property type="protein sequence ID" value="TraesROB_scaffold_028599_01G000300.1"/>
    <property type="gene ID" value="TraesROB_scaffold_028599_01G000300"/>
</dbReference>
<dbReference type="Gramene" id="TraesWEE_scaffold_021952_01G000300.1">
    <property type="protein sequence ID" value="TraesWEE_scaffold_021952_01G000300.1"/>
    <property type="gene ID" value="TraesWEE_scaffold_021952_01G000300"/>
</dbReference>
<reference evidence="1" key="2">
    <citation type="submission" date="2018-10" db="UniProtKB">
        <authorList>
            <consortium name="EnsemblPlants"/>
        </authorList>
    </citation>
    <scope>IDENTIFICATION</scope>
</reference>
<dbReference type="Gramene" id="TraesSTA4B03G02369140.1">
    <property type="protein sequence ID" value="TraesSTA4B03G02369140.1.CDS1"/>
    <property type="gene ID" value="TraesSTA4B03G02369140"/>
</dbReference>
<accession>A0A3B6IVA3</accession>
<dbReference type="AlphaFoldDB" id="A0A3B6IVA3"/>
<proteinExistence type="predicted"/>
<dbReference type="PANTHER" id="PTHR33108:SF13">
    <property type="entry name" value="OS03G0180100 PROTEIN"/>
    <property type="match status" value="1"/>
</dbReference>
<keyword evidence="2" id="KW-1185">Reference proteome</keyword>
<dbReference type="Gramene" id="TraesLDM4B03G02375530.1">
    <property type="protein sequence ID" value="TraesLDM4B03G02375530.1.CDS1"/>
    <property type="gene ID" value="TraesLDM4B03G02375530"/>
</dbReference>
<dbReference type="OMA" id="HAAFCHA"/>
<name>A0A3B6IVA3_WHEAT</name>
<dbReference type="GeneID" id="123089264"/>
<dbReference type="Gramene" id="TraesJAG4B03G02372600.1">
    <property type="protein sequence ID" value="TraesJAG4B03G02372600.1.CDS1"/>
    <property type="gene ID" value="TraesJAG4B03G02372600"/>
</dbReference>
<dbReference type="Gramene" id="TraesARI4B03G02411640.1">
    <property type="protein sequence ID" value="TraesARI4B03G02411640.1.CDS1"/>
    <property type="gene ID" value="TraesARI4B03G02411640"/>
</dbReference>
<dbReference type="Pfam" id="PF07911">
    <property type="entry name" value="DUF1677"/>
    <property type="match status" value="1"/>
</dbReference>
<dbReference type="STRING" id="4565.A0A3B6IVA3"/>
<organism evidence="1">
    <name type="scientific">Triticum aestivum</name>
    <name type="common">Wheat</name>
    <dbReference type="NCBI Taxonomy" id="4565"/>
    <lineage>
        <taxon>Eukaryota</taxon>
        <taxon>Viridiplantae</taxon>
        <taxon>Streptophyta</taxon>
        <taxon>Embryophyta</taxon>
        <taxon>Tracheophyta</taxon>
        <taxon>Spermatophyta</taxon>
        <taxon>Magnoliopsida</taxon>
        <taxon>Liliopsida</taxon>
        <taxon>Poales</taxon>
        <taxon>Poaceae</taxon>
        <taxon>BOP clade</taxon>
        <taxon>Pooideae</taxon>
        <taxon>Triticodae</taxon>
        <taxon>Triticeae</taxon>
        <taxon>Triticinae</taxon>
        <taxon>Triticum</taxon>
    </lineage>
</organism>
<dbReference type="Gramene" id="TraesSYM4B03G02401740.1">
    <property type="protein sequence ID" value="TraesSYM4B03G02401740.1.CDS1"/>
    <property type="gene ID" value="TraesSYM4B03G02401740"/>
</dbReference>
<dbReference type="Gramene" id="TraesPARA_EIv1.0_1384280.1">
    <property type="protein sequence ID" value="TraesPARA_EIv1.0_1384280.1.CDS1"/>
    <property type="gene ID" value="TraesPARA_EIv1.0_1384280"/>
</dbReference>
<dbReference type="OrthoDB" id="693773at2759"/>
<sequence>MSAVVVQDVVPPIEAASAAEVEWAACACCGLREECTAAYAAGVRAQYAGRWLCGLCADAVGEELASAGVGGGGSATAEVEAAIARHAAFCRSSPAAAERLIAAVRRLLRSQSGRKAKAVVVLEFQEA</sequence>
<dbReference type="EnsemblPlants" id="TraesCS4B02G296000.1">
    <property type="protein sequence ID" value="TraesCS4B02G296000.1.cds1"/>
    <property type="gene ID" value="TraesCS4B02G296000"/>
</dbReference>
<dbReference type="Gramene" id="TraesLAC4B03G02327600.1">
    <property type="protein sequence ID" value="TraesLAC4B03G02327600.1.CDS1"/>
    <property type="gene ID" value="TraesLAC4B03G02327600"/>
</dbReference>
<dbReference type="PaxDb" id="4565-Traes_4BL_1629B8212.1"/>
<reference evidence="1" key="1">
    <citation type="submission" date="2018-08" db="EMBL/GenBank/DDBJ databases">
        <authorList>
            <person name="Rossello M."/>
        </authorList>
    </citation>
    <scope>NUCLEOTIDE SEQUENCE [LARGE SCALE GENOMIC DNA]</scope>
    <source>
        <strain evidence="1">cv. Chinese Spring</strain>
    </source>
</reference>
<evidence type="ECO:0000313" key="2">
    <source>
        <dbReference type="Proteomes" id="UP000019116"/>
    </source>
</evidence>